<protein>
    <recommendedName>
        <fullName evidence="12">Multidrug ABC transporter substrate-binding protein</fullName>
    </recommendedName>
</protein>
<feature type="transmembrane region" description="Helical" evidence="7">
    <location>
        <begin position="21"/>
        <end position="45"/>
    </location>
</feature>
<feature type="transmembrane region" description="Helical" evidence="7">
    <location>
        <begin position="284"/>
        <end position="309"/>
    </location>
</feature>
<evidence type="ECO:0000256" key="2">
    <source>
        <dbReference type="ARBA" id="ARBA00022475"/>
    </source>
</evidence>
<comment type="caution">
    <text evidence="10">The sequence shown here is derived from an EMBL/GenBank/DDBJ whole genome shotgun (WGS) entry which is preliminary data.</text>
</comment>
<dbReference type="InterPro" id="IPR003838">
    <property type="entry name" value="ABC3_permease_C"/>
</dbReference>
<dbReference type="Pfam" id="PF02687">
    <property type="entry name" value="FtsX"/>
    <property type="match status" value="1"/>
</dbReference>
<gene>
    <name evidence="10" type="ORF">A2Y82_01360</name>
</gene>
<evidence type="ECO:0000256" key="3">
    <source>
        <dbReference type="ARBA" id="ARBA00022692"/>
    </source>
</evidence>
<evidence type="ECO:0000256" key="5">
    <source>
        <dbReference type="ARBA" id="ARBA00023136"/>
    </source>
</evidence>
<comment type="subcellular location">
    <subcellularLocation>
        <location evidence="1">Cell membrane</location>
        <topology evidence="1">Multi-pass membrane protein</topology>
    </subcellularLocation>
</comment>
<dbReference type="EMBL" id="MHHZ01000015">
    <property type="protein sequence ID" value="OGY41613.1"/>
    <property type="molecule type" value="Genomic_DNA"/>
</dbReference>
<proteinExistence type="inferred from homology"/>
<dbReference type="Pfam" id="PF12704">
    <property type="entry name" value="MacB_PCD"/>
    <property type="match status" value="1"/>
</dbReference>
<keyword evidence="5 7" id="KW-0472">Membrane</keyword>
<feature type="transmembrane region" description="Helical" evidence="7">
    <location>
        <begin position="329"/>
        <end position="362"/>
    </location>
</feature>
<feature type="transmembrane region" description="Helical" evidence="7">
    <location>
        <begin position="374"/>
        <end position="396"/>
    </location>
</feature>
<evidence type="ECO:0000256" key="4">
    <source>
        <dbReference type="ARBA" id="ARBA00022989"/>
    </source>
</evidence>
<name>A0A1G1XNC7_9BACT</name>
<dbReference type="Proteomes" id="UP000176498">
    <property type="component" value="Unassembled WGS sequence"/>
</dbReference>
<dbReference type="GO" id="GO:0005886">
    <property type="term" value="C:plasma membrane"/>
    <property type="evidence" value="ECO:0007669"/>
    <property type="project" value="UniProtKB-SubCell"/>
</dbReference>
<keyword evidence="3 7" id="KW-0812">Transmembrane</keyword>
<keyword evidence="2" id="KW-1003">Cell membrane</keyword>
<feature type="domain" description="ABC3 transporter permease C-terminal" evidence="8">
    <location>
        <begin position="288"/>
        <end position="406"/>
    </location>
</feature>
<evidence type="ECO:0000259" key="9">
    <source>
        <dbReference type="Pfam" id="PF12704"/>
    </source>
</evidence>
<evidence type="ECO:0000313" key="10">
    <source>
        <dbReference type="EMBL" id="OGY41613.1"/>
    </source>
</evidence>
<evidence type="ECO:0008006" key="12">
    <source>
        <dbReference type="Google" id="ProtNLM"/>
    </source>
</evidence>
<evidence type="ECO:0000259" key="8">
    <source>
        <dbReference type="Pfam" id="PF02687"/>
    </source>
</evidence>
<accession>A0A1G1XNC7</accession>
<feature type="domain" description="MacB-like periplasmic core" evidence="9">
    <location>
        <begin position="21"/>
        <end position="247"/>
    </location>
</feature>
<dbReference type="InterPro" id="IPR025857">
    <property type="entry name" value="MacB_PCD"/>
</dbReference>
<dbReference type="InterPro" id="IPR050250">
    <property type="entry name" value="Macrolide_Exporter_MacB"/>
</dbReference>
<evidence type="ECO:0000313" key="11">
    <source>
        <dbReference type="Proteomes" id="UP000176498"/>
    </source>
</evidence>
<reference evidence="10 11" key="1">
    <citation type="journal article" date="2016" name="Nat. Commun.">
        <title>Thousands of microbial genomes shed light on interconnected biogeochemical processes in an aquifer system.</title>
        <authorList>
            <person name="Anantharaman K."/>
            <person name="Brown C.T."/>
            <person name="Hug L.A."/>
            <person name="Sharon I."/>
            <person name="Castelle C.J."/>
            <person name="Probst A.J."/>
            <person name="Thomas B.C."/>
            <person name="Singh A."/>
            <person name="Wilkins M.J."/>
            <person name="Karaoz U."/>
            <person name="Brodie E.L."/>
            <person name="Williams K.H."/>
            <person name="Hubbard S.S."/>
            <person name="Banfield J.F."/>
        </authorList>
    </citation>
    <scope>NUCLEOTIDE SEQUENCE [LARGE SCALE GENOMIC DNA]</scope>
</reference>
<evidence type="ECO:0000256" key="7">
    <source>
        <dbReference type="SAM" id="Phobius"/>
    </source>
</evidence>
<dbReference type="GO" id="GO:0022857">
    <property type="term" value="F:transmembrane transporter activity"/>
    <property type="evidence" value="ECO:0007669"/>
    <property type="project" value="TreeGrafter"/>
</dbReference>
<evidence type="ECO:0000256" key="6">
    <source>
        <dbReference type="ARBA" id="ARBA00038076"/>
    </source>
</evidence>
<organism evidence="10 11">
    <name type="scientific">Candidatus Buchananbacteria bacterium RBG_13_36_9</name>
    <dbReference type="NCBI Taxonomy" id="1797530"/>
    <lineage>
        <taxon>Bacteria</taxon>
        <taxon>Candidatus Buchananiibacteriota</taxon>
    </lineage>
</organism>
<sequence length="413" mass="45133">MDLTATIRIAFSGLKSKKTRTFLTMLGIIIGISSVIIIISVGAGAQSLILNQLKSMGTNLIGIFPGASEEKGPPPTIFGSVNTSLKNADIDALLDKKNAPNVVAVTYYVRGSGTMKWRDKEYEGTFVATTASYPEVHEAPVGEGRFFTEDEENNLAKVAILGDTVRSELFGDNQAIGEMIKIKKQYFKVIGLMPKRGTTSFENQDNFVFIPVTVGQKIMLGIDYIPLARVKIDSADNVERAEADIREILRARHNINSSELDDFSLRPMSQAIEIFSTITDALTYFLAAIAAISLLVGGIGIMNIMLISITERTREIGLRKALGAKNKNILNQFLLESIVVTLAGGIVGIIWGVLISFLVAFVAKKLGYDWDFVISFMAIFLSCTISILVGLFFGLYPAVRASKLNPIEALHYE</sequence>
<dbReference type="PANTHER" id="PTHR30572:SF4">
    <property type="entry name" value="ABC TRANSPORTER PERMEASE YTRF"/>
    <property type="match status" value="1"/>
</dbReference>
<dbReference type="AlphaFoldDB" id="A0A1G1XNC7"/>
<evidence type="ECO:0000256" key="1">
    <source>
        <dbReference type="ARBA" id="ARBA00004651"/>
    </source>
</evidence>
<comment type="similarity">
    <text evidence="6">Belongs to the ABC-4 integral membrane protein family.</text>
</comment>
<dbReference type="PANTHER" id="PTHR30572">
    <property type="entry name" value="MEMBRANE COMPONENT OF TRANSPORTER-RELATED"/>
    <property type="match status" value="1"/>
</dbReference>
<keyword evidence="4 7" id="KW-1133">Transmembrane helix</keyword>